<dbReference type="Proteomes" id="UP001419268">
    <property type="component" value="Unassembled WGS sequence"/>
</dbReference>
<dbReference type="AlphaFoldDB" id="A0AAP0JTR9"/>
<proteinExistence type="predicted"/>
<comment type="caution">
    <text evidence="2">The sequence shown here is derived from an EMBL/GenBank/DDBJ whole genome shotgun (WGS) entry which is preliminary data.</text>
</comment>
<reference evidence="2 3" key="1">
    <citation type="submission" date="2024-01" db="EMBL/GenBank/DDBJ databases">
        <title>Genome assemblies of Stephania.</title>
        <authorList>
            <person name="Yang L."/>
        </authorList>
    </citation>
    <scope>NUCLEOTIDE SEQUENCE [LARGE SCALE GENOMIC DNA]</scope>
    <source>
        <strain evidence="2">JXDWG</strain>
        <tissue evidence="2">Leaf</tissue>
    </source>
</reference>
<evidence type="ECO:0000313" key="3">
    <source>
        <dbReference type="Proteomes" id="UP001419268"/>
    </source>
</evidence>
<name>A0AAP0JTR9_9MAGN</name>
<keyword evidence="3" id="KW-1185">Reference proteome</keyword>
<feature type="compositionally biased region" description="Polar residues" evidence="1">
    <location>
        <begin position="31"/>
        <end position="48"/>
    </location>
</feature>
<evidence type="ECO:0000313" key="2">
    <source>
        <dbReference type="EMBL" id="KAK9140083.1"/>
    </source>
</evidence>
<sequence>MDKDNVTVVDVFDMANRVIAFLSGADDRYETTGTATQSEGGTRSTGATHQYGRKGKKPRVKP</sequence>
<dbReference type="EMBL" id="JBBNAG010000004">
    <property type="protein sequence ID" value="KAK9140083.1"/>
    <property type="molecule type" value="Genomic_DNA"/>
</dbReference>
<protein>
    <submittedName>
        <fullName evidence="2">Uncharacterized protein</fullName>
    </submittedName>
</protein>
<organism evidence="2 3">
    <name type="scientific">Stephania cephalantha</name>
    <dbReference type="NCBI Taxonomy" id="152367"/>
    <lineage>
        <taxon>Eukaryota</taxon>
        <taxon>Viridiplantae</taxon>
        <taxon>Streptophyta</taxon>
        <taxon>Embryophyta</taxon>
        <taxon>Tracheophyta</taxon>
        <taxon>Spermatophyta</taxon>
        <taxon>Magnoliopsida</taxon>
        <taxon>Ranunculales</taxon>
        <taxon>Menispermaceae</taxon>
        <taxon>Menispermoideae</taxon>
        <taxon>Cissampelideae</taxon>
        <taxon>Stephania</taxon>
    </lineage>
</organism>
<evidence type="ECO:0000256" key="1">
    <source>
        <dbReference type="SAM" id="MobiDB-lite"/>
    </source>
</evidence>
<feature type="compositionally biased region" description="Basic residues" evidence="1">
    <location>
        <begin position="51"/>
        <end position="62"/>
    </location>
</feature>
<accession>A0AAP0JTR9</accession>
<feature type="region of interest" description="Disordered" evidence="1">
    <location>
        <begin position="26"/>
        <end position="62"/>
    </location>
</feature>
<gene>
    <name evidence="2" type="ORF">Scep_009764</name>
</gene>